<proteinExistence type="predicted"/>
<evidence type="ECO:0000313" key="2">
    <source>
        <dbReference type="Proteomes" id="UP001319861"/>
    </source>
</evidence>
<keyword evidence="2" id="KW-1185">Reference proteome</keyword>
<protein>
    <submittedName>
        <fullName evidence="1">Uncharacterized protein</fullName>
    </submittedName>
</protein>
<gene>
    <name evidence="1" type="ORF">SCMU_14090</name>
</gene>
<dbReference type="Proteomes" id="UP001319861">
    <property type="component" value="Chromosome"/>
</dbReference>
<dbReference type="EMBL" id="AP024525">
    <property type="protein sequence ID" value="BCT75567.1"/>
    <property type="molecule type" value="Genomic_DNA"/>
</dbReference>
<accession>A0ABN6FHM5</accession>
<name>A0ABN6FHM5_SINCY</name>
<sequence>MTFTAIYRQATHGTPDIAILATRNTDLTEAMADVEAQQEPGDGTVTVIATTRVRALLDKAQTSLEALRALDPAKFGKSRNFLFNDPVLGTVSVTWTERD</sequence>
<dbReference type="RefSeq" id="WP_229232295.1">
    <property type="nucleotide sequence ID" value="NZ_AP024525.1"/>
</dbReference>
<organism evidence="1 2">
    <name type="scientific">Sinomonas cyclohexanicum</name>
    <name type="common">Corynebacterium cyclohexanicum</name>
    <dbReference type="NCBI Taxonomy" id="322009"/>
    <lineage>
        <taxon>Bacteria</taxon>
        <taxon>Bacillati</taxon>
        <taxon>Actinomycetota</taxon>
        <taxon>Actinomycetes</taxon>
        <taxon>Micrococcales</taxon>
        <taxon>Micrococcaceae</taxon>
        <taxon>Sinomonas</taxon>
    </lineage>
</organism>
<reference evidence="1 2" key="1">
    <citation type="journal article" date="2021" name="J. Biosci. Bioeng.">
        <title>Identification and characterization of a chc gene cluster responsible for the aromatization pathway of cyclohexanecarboxylate degradation in Sinomonas cyclohexanicum ATCC 51369.</title>
        <authorList>
            <person name="Yamamoto T."/>
            <person name="Hasegawa Y."/>
            <person name="Lau P.C.K."/>
            <person name="Iwaki H."/>
        </authorList>
    </citation>
    <scope>NUCLEOTIDE SEQUENCE [LARGE SCALE GENOMIC DNA]</scope>
    <source>
        <strain evidence="1 2">ATCC 51369</strain>
    </source>
</reference>
<evidence type="ECO:0000313" key="1">
    <source>
        <dbReference type="EMBL" id="BCT75567.1"/>
    </source>
</evidence>